<dbReference type="InterPro" id="IPR002730">
    <property type="entry name" value="Rpp29/RNP1"/>
</dbReference>
<evidence type="ECO:0000313" key="3">
    <source>
        <dbReference type="Proteomes" id="UP000198341"/>
    </source>
</evidence>
<feature type="compositionally biased region" description="Basic and acidic residues" evidence="1">
    <location>
        <begin position="1"/>
        <end position="18"/>
    </location>
</feature>
<sequence>MKHNNNENKQSRIARLDSRLTTTKTKNIGEKMSKKRAAPREEEEEQQGRGNIAQKSAAKTSSKLTNEDETSWVYSSSPFAEEEGKNNKNNSGRMEESLDIIRDLFERNERDIGRTEVLMKTKLPEKKMLMLESSSNNNTNNRFREDREGDLHRKEERRRRFANAESAEYSGRGWKKMVRAKMGGDGLFGNGKEKTNALTWESLRRVRKLWREYAAKELEERRKEKKAKKTTTMDEHVDGISMRDGKEKDAWELFGAVVLVTKHRKASLVGESGVVVRETKTNVHVLRKTTTDASSLVVIPKTSGAELTISVSAAAESNEERDVCISF</sequence>
<evidence type="ECO:0000313" key="2">
    <source>
        <dbReference type="EMBL" id="CCO20441.1"/>
    </source>
</evidence>
<dbReference type="InterPro" id="IPR036980">
    <property type="entry name" value="RNase_P/MRP_Rpp29_sf"/>
</dbReference>
<organism evidence="2 3">
    <name type="scientific">Bathycoccus prasinos</name>
    <dbReference type="NCBI Taxonomy" id="41875"/>
    <lineage>
        <taxon>Eukaryota</taxon>
        <taxon>Viridiplantae</taxon>
        <taxon>Chlorophyta</taxon>
        <taxon>Mamiellophyceae</taxon>
        <taxon>Mamiellales</taxon>
        <taxon>Bathycoccaceae</taxon>
        <taxon>Bathycoccus</taxon>
    </lineage>
</organism>
<feature type="region of interest" description="Disordered" evidence="1">
    <location>
        <begin position="1"/>
        <end position="96"/>
    </location>
</feature>
<dbReference type="RefSeq" id="XP_007508337.1">
    <property type="nucleotide sequence ID" value="XM_007508275.1"/>
</dbReference>
<dbReference type="EMBL" id="FO082262">
    <property type="protein sequence ID" value="CCO20441.1"/>
    <property type="molecule type" value="Genomic_DNA"/>
</dbReference>
<feature type="compositionally biased region" description="Polar residues" evidence="1">
    <location>
        <begin position="53"/>
        <end position="64"/>
    </location>
</feature>
<dbReference type="GO" id="GO:0030677">
    <property type="term" value="C:ribonuclease P complex"/>
    <property type="evidence" value="ECO:0007669"/>
    <property type="project" value="InterPro"/>
</dbReference>
<feature type="compositionally biased region" description="Basic and acidic residues" evidence="1">
    <location>
        <begin position="142"/>
        <end position="154"/>
    </location>
</feature>
<gene>
    <name evidence="2" type="ordered locus">Bathy17g01360</name>
</gene>
<keyword evidence="3" id="KW-1185">Reference proteome</keyword>
<dbReference type="InterPro" id="IPR023534">
    <property type="entry name" value="Rof/RNase_P-like"/>
</dbReference>
<accession>K8EQZ4</accession>
<evidence type="ECO:0000256" key="1">
    <source>
        <dbReference type="SAM" id="MobiDB-lite"/>
    </source>
</evidence>
<dbReference type="OrthoDB" id="124041at2759"/>
<dbReference type="AlphaFoldDB" id="K8EQZ4"/>
<dbReference type="GO" id="GO:0001682">
    <property type="term" value="P:tRNA 5'-leader removal"/>
    <property type="evidence" value="ECO:0007669"/>
    <property type="project" value="InterPro"/>
</dbReference>
<dbReference type="GeneID" id="19010892"/>
<feature type="region of interest" description="Disordered" evidence="1">
    <location>
        <begin position="134"/>
        <end position="164"/>
    </location>
</feature>
<dbReference type="GO" id="GO:0003723">
    <property type="term" value="F:RNA binding"/>
    <property type="evidence" value="ECO:0007669"/>
    <property type="project" value="InterPro"/>
</dbReference>
<dbReference type="SUPFAM" id="SSF101744">
    <property type="entry name" value="Rof/RNase P subunit-like"/>
    <property type="match status" value="1"/>
</dbReference>
<proteinExistence type="predicted"/>
<dbReference type="Pfam" id="PF01868">
    <property type="entry name" value="RNase_P-MRP_p29"/>
    <property type="match status" value="1"/>
</dbReference>
<dbReference type="Proteomes" id="UP000198341">
    <property type="component" value="Chromosome 17"/>
</dbReference>
<dbReference type="KEGG" id="bpg:Bathy17g01360"/>
<name>K8EQZ4_9CHLO</name>
<reference evidence="2 3" key="1">
    <citation type="submission" date="2011-10" db="EMBL/GenBank/DDBJ databases">
        <authorList>
            <person name="Genoscope - CEA"/>
        </authorList>
    </citation>
    <scope>NUCLEOTIDE SEQUENCE [LARGE SCALE GENOMIC DNA]</scope>
    <source>
        <strain evidence="2 3">RCC 1105</strain>
    </source>
</reference>
<protein>
    <submittedName>
        <fullName evidence="2">Uncharacterized protein</fullName>
    </submittedName>
</protein>
<dbReference type="Gene3D" id="2.30.30.210">
    <property type="entry name" value="Ribonuclease P/MRP, subunit p29"/>
    <property type="match status" value="1"/>
</dbReference>